<dbReference type="PANTHER" id="PTHR42648:SF11">
    <property type="entry name" value="TRANSPOSON TY4-P GAG-POL POLYPROTEIN"/>
    <property type="match status" value="1"/>
</dbReference>
<accession>A0A2P4Y932</accession>
<evidence type="ECO:0000313" key="11">
    <source>
        <dbReference type="Proteomes" id="UP000237271"/>
    </source>
</evidence>
<dbReference type="GO" id="GO:0003964">
    <property type="term" value="F:RNA-directed DNA polymerase activity"/>
    <property type="evidence" value="ECO:0007669"/>
    <property type="project" value="UniProtKB-KW"/>
</dbReference>
<dbReference type="InterPro" id="IPR039537">
    <property type="entry name" value="Retrotran_Ty1/copia-like"/>
</dbReference>
<dbReference type="GO" id="GO:0003887">
    <property type="term" value="F:DNA-directed DNA polymerase activity"/>
    <property type="evidence" value="ECO:0007669"/>
    <property type="project" value="UniProtKB-KW"/>
</dbReference>
<keyword evidence="3" id="KW-0255">Endonuclease</keyword>
<dbReference type="GO" id="GO:0016787">
    <property type="term" value="F:hydrolase activity"/>
    <property type="evidence" value="ECO:0007669"/>
    <property type="project" value="UniProtKB-KW"/>
</dbReference>
<keyword evidence="11" id="KW-1185">Reference proteome</keyword>
<evidence type="ECO:0008006" key="12">
    <source>
        <dbReference type="Google" id="ProtNLM"/>
    </source>
</evidence>
<dbReference type="GO" id="GO:0015074">
    <property type="term" value="P:DNA integration"/>
    <property type="evidence" value="ECO:0007669"/>
    <property type="project" value="UniProtKB-KW"/>
</dbReference>
<dbReference type="Proteomes" id="UP000237271">
    <property type="component" value="Unassembled WGS sequence"/>
</dbReference>
<evidence type="ECO:0000256" key="6">
    <source>
        <dbReference type="ARBA" id="ARBA00022908"/>
    </source>
</evidence>
<evidence type="ECO:0000313" key="10">
    <source>
        <dbReference type="EMBL" id="POM74324.1"/>
    </source>
</evidence>
<protein>
    <recommendedName>
        <fullName evidence="12">Integrase catalytic domain-containing protein</fullName>
    </recommendedName>
</protein>
<evidence type="ECO:0000256" key="4">
    <source>
        <dbReference type="ARBA" id="ARBA00022801"/>
    </source>
</evidence>
<evidence type="ECO:0000256" key="1">
    <source>
        <dbReference type="ARBA" id="ARBA00022722"/>
    </source>
</evidence>
<comment type="caution">
    <text evidence="10">The sequence shown here is derived from an EMBL/GenBank/DDBJ whole genome shotgun (WGS) entry which is preliminary data.</text>
</comment>
<dbReference type="InterPro" id="IPR012337">
    <property type="entry name" value="RNaseH-like_sf"/>
</dbReference>
<organism evidence="10 11">
    <name type="scientific">Phytophthora palmivora</name>
    <dbReference type="NCBI Taxonomy" id="4796"/>
    <lineage>
        <taxon>Eukaryota</taxon>
        <taxon>Sar</taxon>
        <taxon>Stramenopiles</taxon>
        <taxon>Oomycota</taxon>
        <taxon>Peronosporomycetes</taxon>
        <taxon>Peronosporales</taxon>
        <taxon>Peronosporaceae</taxon>
        <taxon>Phytophthora</taxon>
    </lineage>
</organism>
<reference evidence="10 11" key="1">
    <citation type="journal article" date="2017" name="Genome Biol. Evol.">
        <title>Phytophthora megakarya and P. palmivora, closely related causal agents of cacao black pod rot, underwent increases in genome sizes and gene numbers by different mechanisms.</title>
        <authorList>
            <person name="Ali S.S."/>
            <person name="Shao J."/>
            <person name="Lary D.J."/>
            <person name="Kronmiller B."/>
            <person name="Shen D."/>
            <person name="Strem M.D."/>
            <person name="Amoako-Attah I."/>
            <person name="Akrofi A.Y."/>
            <person name="Begoude B.A."/>
            <person name="Ten Hoopen G.M."/>
            <person name="Coulibaly K."/>
            <person name="Kebe B.I."/>
            <person name="Melnick R.L."/>
            <person name="Guiltinan M.J."/>
            <person name="Tyler B.M."/>
            <person name="Meinhardt L.W."/>
            <person name="Bailey B.A."/>
        </authorList>
    </citation>
    <scope>NUCLEOTIDE SEQUENCE [LARGE SCALE GENOMIC DNA]</scope>
    <source>
        <strain evidence="11">sbr112.9</strain>
    </source>
</reference>
<dbReference type="GO" id="GO:0006310">
    <property type="term" value="P:DNA recombination"/>
    <property type="evidence" value="ECO:0007669"/>
    <property type="project" value="UniProtKB-KW"/>
</dbReference>
<proteinExistence type="predicted"/>
<dbReference type="InterPro" id="IPR036397">
    <property type="entry name" value="RNaseH_sf"/>
</dbReference>
<keyword evidence="6" id="KW-0229">DNA integration</keyword>
<evidence type="ECO:0000256" key="9">
    <source>
        <dbReference type="ARBA" id="ARBA00023172"/>
    </source>
</evidence>
<evidence type="ECO:0000256" key="3">
    <source>
        <dbReference type="ARBA" id="ARBA00022759"/>
    </source>
</evidence>
<keyword evidence="5" id="KW-0460">Magnesium</keyword>
<evidence type="ECO:0000256" key="8">
    <source>
        <dbReference type="ARBA" id="ARBA00022932"/>
    </source>
</evidence>
<dbReference type="Gene3D" id="3.30.420.10">
    <property type="entry name" value="Ribonuclease H-like superfamily/Ribonuclease H"/>
    <property type="match status" value="1"/>
</dbReference>
<keyword evidence="8" id="KW-0808">Transferase</keyword>
<evidence type="ECO:0000256" key="5">
    <source>
        <dbReference type="ARBA" id="ARBA00022842"/>
    </source>
</evidence>
<dbReference type="AlphaFoldDB" id="A0A2P4Y932"/>
<keyword evidence="2" id="KW-0479">Metal-binding</keyword>
<gene>
    <name evidence="10" type="ORF">PHPALM_8742</name>
</gene>
<evidence type="ECO:0000256" key="7">
    <source>
        <dbReference type="ARBA" id="ARBA00022918"/>
    </source>
</evidence>
<name>A0A2P4Y932_9STRA</name>
<dbReference type="GO" id="GO:0046872">
    <property type="term" value="F:metal ion binding"/>
    <property type="evidence" value="ECO:0007669"/>
    <property type="project" value="UniProtKB-KW"/>
</dbReference>
<keyword evidence="1" id="KW-0540">Nuclease</keyword>
<dbReference type="SUPFAM" id="SSF53098">
    <property type="entry name" value="Ribonuclease H-like"/>
    <property type="match status" value="1"/>
</dbReference>
<dbReference type="PANTHER" id="PTHR42648">
    <property type="entry name" value="TRANSPOSASE, PUTATIVE-RELATED"/>
    <property type="match status" value="1"/>
</dbReference>
<sequence>MTATAVSSLCNTSISVGMGILMKAKEEPKAVVLAHLEWLLAQGRHIEVFAAVQGKELVYKQLKTLLRGRGIAFLWTNAYSPDENGLVEKMNGVLFANMPWLLWGEAFPYAMEVVNVSPSRALGGETPYTRRFKERPNVVVLKIWGYIVHVLTPKVLRANKLENPGKLGMFVGFAKRSESIRVLNLRTGKIQE</sequence>
<keyword evidence="4" id="KW-0378">Hydrolase</keyword>
<dbReference type="OrthoDB" id="115473at2759"/>
<keyword evidence="7" id="KW-0695">RNA-directed DNA polymerase</keyword>
<keyword evidence="8" id="KW-0239">DNA-directed DNA polymerase</keyword>
<dbReference type="GO" id="GO:0004519">
    <property type="term" value="F:endonuclease activity"/>
    <property type="evidence" value="ECO:0007669"/>
    <property type="project" value="UniProtKB-KW"/>
</dbReference>
<keyword evidence="8" id="KW-0548">Nucleotidyltransferase</keyword>
<keyword evidence="9" id="KW-0233">DNA recombination</keyword>
<dbReference type="GO" id="GO:0003676">
    <property type="term" value="F:nucleic acid binding"/>
    <property type="evidence" value="ECO:0007669"/>
    <property type="project" value="InterPro"/>
</dbReference>
<evidence type="ECO:0000256" key="2">
    <source>
        <dbReference type="ARBA" id="ARBA00022723"/>
    </source>
</evidence>
<dbReference type="EMBL" id="NCKW01004888">
    <property type="protein sequence ID" value="POM74324.1"/>
    <property type="molecule type" value="Genomic_DNA"/>
</dbReference>